<keyword evidence="6" id="KW-1185">Reference proteome</keyword>
<evidence type="ECO:0000313" key="6">
    <source>
        <dbReference type="Proteomes" id="UP001141259"/>
    </source>
</evidence>
<dbReference type="PANTHER" id="PTHR12526">
    <property type="entry name" value="GLYCOSYLTRANSFERASE"/>
    <property type="match status" value="1"/>
</dbReference>
<evidence type="ECO:0000259" key="4">
    <source>
        <dbReference type="Pfam" id="PF13439"/>
    </source>
</evidence>
<dbReference type="AlphaFoldDB" id="A0A9X2VJ35"/>
<dbReference type="InterPro" id="IPR001296">
    <property type="entry name" value="Glyco_trans_1"/>
</dbReference>
<sequence>MTGSRGLPGADLACPPLSIGLIASARYPIREPFAGGLEAHTWQLATGLRARGHEVTVFGGTGSDPSLRVEAMPVLPTLSAQARRDVSMPPDYFIAEHHAYLGLMMDLSTSAVCDVVHNNSLHYLPVAMASTLRTPVLTTLHTPPTPWLESAIRLCSPEHASFAAVSAHTARQWSPLVPSITVVRNGVELDRWLPGRGGGTPVWFGRLVPEKGAELAIKAARAAGTGLRLAGPRPDAEYFRHEIEPLLGGDVEYEGHLTHHDLVRLVGSAAVAVVSPRWEEPYGLVVAEALACGTPVAGFARGALPEVLDEHSGVLAAPDDVAGLARAITRAATLSRAAARHRAETTCSVDRMVDAYVRMYRESRS</sequence>
<dbReference type="Pfam" id="PF13439">
    <property type="entry name" value="Glyco_transf_4"/>
    <property type="match status" value="1"/>
</dbReference>
<gene>
    <name evidence="5" type="ORF">NZH93_12360</name>
</gene>
<evidence type="ECO:0000259" key="3">
    <source>
        <dbReference type="Pfam" id="PF00534"/>
    </source>
</evidence>
<dbReference type="RefSeq" id="WP_259623166.1">
    <property type="nucleotide sequence ID" value="NZ_JANYMP010000005.1"/>
</dbReference>
<feature type="domain" description="Glycosyltransferase subfamily 4-like N-terminal" evidence="4">
    <location>
        <begin position="35"/>
        <end position="191"/>
    </location>
</feature>
<dbReference type="Proteomes" id="UP001141259">
    <property type="component" value="Unassembled WGS sequence"/>
</dbReference>
<name>A0A9X2VJ35_9PSEU</name>
<dbReference type="CDD" id="cd03802">
    <property type="entry name" value="GT4_AviGT4-like"/>
    <property type="match status" value="1"/>
</dbReference>
<protein>
    <submittedName>
        <fullName evidence="5">Glycosyltransferase family 4 protein</fullName>
    </submittedName>
</protein>
<dbReference type="InterPro" id="IPR028098">
    <property type="entry name" value="Glyco_trans_4-like_N"/>
</dbReference>
<dbReference type="GO" id="GO:0016757">
    <property type="term" value="F:glycosyltransferase activity"/>
    <property type="evidence" value="ECO:0007669"/>
    <property type="project" value="UniProtKB-KW"/>
</dbReference>
<evidence type="ECO:0000313" key="5">
    <source>
        <dbReference type="EMBL" id="MCS7477650.1"/>
    </source>
</evidence>
<dbReference type="EMBL" id="JANYMP010000005">
    <property type="protein sequence ID" value="MCS7477650.1"/>
    <property type="molecule type" value="Genomic_DNA"/>
</dbReference>
<evidence type="ECO:0000256" key="2">
    <source>
        <dbReference type="ARBA" id="ARBA00022679"/>
    </source>
</evidence>
<dbReference type="SUPFAM" id="SSF53756">
    <property type="entry name" value="UDP-Glycosyltransferase/glycogen phosphorylase"/>
    <property type="match status" value="1"/>
</dbReference>
<dbReference type="Gene3D" id="3.40.50.2000">
    <property type="entry name" value="Glycogen Phosphorylase B"/>
    <property type="match status" value="2"/>
</dbReference>
<dbReference type="Pfam" id="PF00534">
    <property type="entry name" value="Glycos_transf_1"/>
    <property type="match status" value="1"/>
</dbReference>
<dbReference type="PANTHER" id="PTHR12526:SF595">
    <property type="entry name" value="BLL5217 PROTEIN"/>
    <property type="match status" value="1"/>
</dbReference>
<reference evidence="5" key="1">
    <citation type="submission" date="2022-08" db="EMBL/GenBank/DDBJ databases">
        <authorList>
            <person name="Tistechok S."/>
            <person name="Samborskyy M."/>
            <person name="Roman I."/>
        </authorList>
    </citation>
    <scope>NUCLEOTIDE SEQUENCE</scope>
    <source>
        <strain evidence="5">DSM 103496</strain>
    </source>
</reference>
<keyword evidence="1" id="KW-0328">Glycosyltransferase</keyword>
<keyword evidence="2" id="KW-0808">Transferase</keyword>
<comment type="caution">
    <text evidence="5">The sequence shown here is derived from an EMBL/GenBank/DDBJ whole genome shotgun (WGS) entry which is preliminary data.</text>
</comment>
<accession>A0A9X2VJ35</accession>
<organism evidence="5 6">
    <name type="scientific">Umezawaea endophytica</name>
    <dbReference type="NCBI Taxonomy" id="1654476"/>
    <lineage>
        <taxon>Bacteria</taxon>
        <taxon>Bacillati</taxon>
        <taxon>Actinomycetota</taxon>
        <taxon>Actinomycetes</taxon>
        <taxon>Pseudonocardiales</taxon>
        <taxon>Pseudonocardiaceae</taxon>
        <taxon>Umezawaea</taxon>
    </lineage>
</organism>
<evidence type="ECO:0000256" key="1">
    <source>
        <dbReference type="ARBA" id="ARBA00022676"/>
    </source>
</evidence>
<feature type="domain" description="Glycosyl transferase family 1" evidence="3">
    <location>
        <begin position="205"/>
        <end position="335"/>
    </location>
</feature>
<proteinExistence type="predicted"/>